<feature type="transmembrane region" description="Helical" evidence="1">
    <location>
        <begin position="106"/>
        <end position="127"/>
    </location>
</feature>
<feature type="transmembrane region" description="Helical" evidence="1">
    <location>
        <begin position="7"/>
        <end position="28"/>
    </location>
</feature>
<protein>
    <recommendedName>
        <fullName evidence="4">DUF4149 domain-containing protein</fullName>
    </recommendedName>
</protein>
<dbReference type="Proteomes" id="UP001165395">
    <property type="component" value="Unassembled WGS sequence"/>
</dbReference>
<evidence type="ECO:0000313" key="3">
    <source>
        <dbReference type="Proteomes" id="UP001165395"/>
    </source>
</evidence>
<keyword evidence="3" id="KW-1185">Reference proteome</keyword>
<feature type="transmembrane region" description="Helical" evidence="1">
    <location>
        <begin position="40"/>
        <end position="62"/>
    </location>
</feature>
<keyword evidence="1" id="KW-0812">Transmembrane</keyword>
<keyword evidence="1" id="KW-0472">Membrane</keyword>
<dbReference type="RefSeq" id="WP_227177829.1">
    <property type="nucleotide sequence ID" value="NZ_JAJBZT010000001.1"/>
</dbReference>
<comment type="caution">
    <text evidence="2">The sequence shown here is derived from an EMBL/GenBank/DDBJ whole genome shotgun (WGS) entry which is preliminary data.</text>
</comment>
<evidence type="ECO:0000256" key="1">
    <source>
        <dbReference type="SAM" id="Phobius"/>
    </source>
</evidence>
<evidence type="ECO:0000313" key="2">
    <source>
        <dbReference type="EMBL" id="MCB6182262.1"/>
    </source>
</evidence>
<name>A0ABS8D254_9NEIS</name>
<reference evidence="2" key="1">
    <citation type="submission" date="2021-10" db="EMBL/GenBank/DDBJ databases">
        <title>The complete genome sequence of Leeia sp. TBRC 13508.</title>
        <authorList>
            <person name="Charoenyingcharoen P."/>
            <person name="Yukphan P."/>
        </authorList>
    </citation>
    <scope>NUCLEOTIDE SEQUENCE</scope>
    <source>
        <strain evidence="2">TBRC 13508</strain>
    </source>
</reference>
<feature type="transmembrane region" description="Helical" evidence="1">
    <location>
        <begin position="74"/>
        <end position="100"/>
    </location>
</feature>
<proteinExistence type="predicted"/>
<keyword evidence="1" id="KW-1133">Transmembrane helix</keyword>
<dbReference type="EMBL" id="JAJBZT010000001">
    <property type="protein sequence ID" value="MCB6182262.1"/>
    <property type="molecule type" value="Genomic_DNA"/>
</dbReference>
<organism evidence="2 3">
    <name type="scientific">Leeia speluncae</name>
    <dbReference type="NCBI Taxonomy" id="2884804"/>
    <lineage>
        <taxon>Bacteria</taxon>
        <taxon>Pseudomonadati</taxon>
        <taxon>Pseudomonadota</taxon>
        <taxon>Betaproteobacteria</taxon>
        <taxon>Neisseriales</taxon>
        <taxon>Leeiaceae</taxon>
        <taxon>Leeia</taxon>
    </lineage>
</organism>
<sequence>MDAVRKVVETFWVGTLLFVALYMTWLMYHERPTGIYMAQHLFPAASFIGVVAGIILLISTIWSVGAKGMKALSFWIVVLMLLMSAINFVGVPALLVRFGMDANFKLWHAIGMIVYLMECALGVVLIVQRR</sequence>
<evidence type="ECO:0008006" key="4">
    <source>
        <dbReference type="Google" id="ProtNLM"/>
    </source>
</evidence>
<gene>
    <name evidence="2" type="ORF">LIN78_01655</name>
</gene>
<accession>A0ABS8D254</accession>